<evidence type="ECO:0000259" key="6">
    <source>
        <dbReference type="PROSITE" id="PS50119"/>
    </source>
</evidence>
<proteinExistence type="predicted"/>
<keyword evidence="1" id="KW-0479">Metal-binding</keyword>
<feature type="compositionally biased region" description="Basic and acidic residues" evidence="5">
    <location>
        <begin position="1"/>
        <end position="10"/>
    </location>
</feature>
<gene>
    <name evidence="8" type="primary">LOC115750829</name>
</gene>
<dbReference type="PANTHER" id="PTHR31717">
    <property type="entry name" value="ZINC FINGER PROTEIN CONSTANS-LIKE 10"/>
    <property type="match status" value="1"/>
</dbReference>
<dbReference type="AlphaFoldDB" id="A0A8B8QAU7"/>
<dbReference type="RefSeq" id="XP_030544261.1">
    <property type="nucleotide sequence ID" value="XM_030688401.2"/>
</dbReference>
<dbReference type="SMART" id="SM00336">
    <property type="entry name" value="BBOX"/>
    <property type="match status" value="1"/>
</dbReference>
<reference evidence="8" key="1">
    <citation type="submission" date="2025-08" db="UniProtKB">
        <authorList>
            <consortium name="RefSeq"/>
        </authorList>
    </citation>
    <scope>IDENTIFICATION</scope>
    <source>
        <tissue evidence="8">Leaf</tissue>
    </source>
</reference>
<dbReference type="InterPro" id="IPR049808">
    <property type="entry name" value="CONSTANS-like_Bbox1"/>
</dbReference>
<name>A0A8B8QAU7_9MYRT</name>
<sequence length="129" mass="14181">MCRGIGRENSPRASGSFLKEGSSCESSPNKASVACELCGARACLYCQADDAYLCRQCDRCVHGANFLAQRHIRCLLCSTCQRLTQRYVLGPSLVVVLPSMVESWADQRDPGDAQDKSSGDNVRRPFLFL</sequence>
<dbReference type="InterPro" id="IPR000315">
    <property type="entry name" value="Znf_B-box"/>
</dbReference>
<evidence type="ECO:0000256" key="1">
    <source>
        <dbReference type="ARBA" id="ARBA00022723"/>
    </source>
</evidence>
<organism evidence="7 8">
    <name type="scientific">Rhodamnia argentea</name>
    <dbReference type="NCBI Taxonomy" id="178133"/>
    <lineage>
        <taxon>Eukaryota</taxon>
        <taxon>Viridiplantae</taxon>
        <taxon>Streptophyta</taxon>
        <taxon>Embryophyta</taxon>
        <taxon>Tracheophyta</taxon>
        <taxon>Spermatophyta</taxon>
        <taxon>Magnoliopsida</taxon>
        <taxon>eudicotyledons</taxon>
        <taxon>Gunneridae</taxon>
        <taxon>Pentapetalae</taxon>
        <taxon>rosids</taxon>
        <taxon>malvids</taxon>
        <taxon>Myrtales</taxon>
        <taxon>Myrtaceae</taxon>
        <taxon>Myrtoideae</taxon>
        <taxon>Myrteae</taxon>
        <taxon>Australasian group</taxon>
        <taxon>Rhodamnia</taxon>
    </lineage>
</organism>
<evidence type="ECO:0000256" key="2">
    <source>
        <dbReference type="ARBA" id="ARBA00022771"/>
    </source>
</evidence>
<evidence type="ECO:0000256" key="5">
    <source>
        <dbReference type="SAM" id="MobiDB-lite"/>
    </source>
</evidence>
<dbReference type="CDD" id="cd19821">
    <property type="entry name" value="Bbox1_BBX-like"/>
    <property type="match status" value="1"/>
</dbReference>
<feature type="domain" description="B box-type" evidence="6">
    <location>
        <begin position="30"/>
        <end position="71"/>
    </location>
</feature>
<dbReference type="GeneID" id="115750829"/>
<protein>
    <submittedName>
        <fullName evidence="8">B-box domain protein 30</fullName>
    </submittedName>
</protein>
<evidence type="ECO:0000256" key="4">
    <source>
        <dbReference type="PROSITE-ProRule" id="PRU00024"/>
    </source>
</evidence>
<feature type="region of interest" description="Disordered" evidence="5">
    <location>
        <begin position="1"/>
        <end position="28"/>
    </location>
</feature>
<dbReference type="OrthoDB" id="153872at2759"/>
<keyword evidence="7" id="KW-1185">Reference proteome</keyword>
<accession>A0A8B8QAU7</accession>
<dbReference type="KEGG" id="rarg:115750829"/>
<dbReference type="PROSITE" id="PS50119">
    <property type="entry name" value="ZF_BBOX"/>
    <property type="match status" value="1"/>
</dbReference>
<keyword evidence="3" id="KW-0862">Zinc</keyword>
<keyword evidence="2 4" id="KW-0863">Zinc-finger</keyword>
<dbReference type="Proteomes" id="UP000827889">
    <property type="component" value="Chromosome 7"/>
</dbReference>
<dbReference type="GO" id="GO:0008270">
    <property type="term" value="F:zinc ion binding"/>
    <property type="evidence" value="ECO:0007669"/>
    <property type="project" value="UniProtKB-KW"/>
</dbReference>
<evidence type="ECO:0000313" key="8">
    <source>
        <dbReference type="RefSeq" id="XP_030544261.1"/>
    </source>
</evidence>
<evidence type="ECO:0000256" key="3">
    <source>
        <dbReference type="ARBA" id="ARBA00022833"/>
    </source>
</evidence>
<evidence type="ECO:0000313" key="7">
    <source>
        <dbReference type="Proteomes" id="UP000827889"/>
    </source>
</evidence>
<dbReference type="PANTHER" id="PTHR31717:SF142">
    <property type="entry name" value="B-BOX DOMAIN PROTEIN 30-RELATED"/>
    <property type="match status" value="1"/>
</dbReference>